<dbReference type="Proteomes" id="UP001501444">
    <property type="component" value="Unassembled WGS sequence"/>
</dbReference>
<evidence type="ECO:0000259" key="2">
    <source>
        <dbReference type="SMART" id="SM00829"/>
    </source>
</evidence>
<dbReference type="PANTHER" id="PTHR44154">
    <property type="entry name" value="QUINONE OXIDOREDUCTASE"/>
    <property type="match status" value="1"/>
</dbReference>
<dbReference type="InterPro" id="IPR051603">
    <property type="entry name" value="Zinc-ADH_QOR/CCCR"/>
</dbReference>
<dbReference type="SUPFAM" id="SSF50129">
    <property type="entry name" value="GroES-like"/>
    <property type="match status" value="1"/>
</dbReference>
<keyword evidence="1" id="KW-0521">NADP</keyword>
<keyword evidence="4" id="KW-1185">Reference proteome</keyword>
<dbReference type="SMART" id="SM00829">
    <property type="entry name" value="PKS_ER"/>
    <property type="match status" value="1"/>
</dbReference>
<accession>A0ABP5TMN5</accession>
<dbReference type="SUPFAM" id="SSF51735">
    <property type="entry name" value="NAD(P)-binding Rossmann-fold domains"/>
    <property type="match status" value="1"/>
</dbReference>
<feature type="domain" description="Enoyl reductase (ER)" evidence="2">
    <location>
        <begin position="11"/>
        <end position="303"/>
    </location>
</feature>
<dbReference type="RefSeq" id="WP_344614931.1">
    <property type="nucleotide sequence ID" value="NZ_BAAARV010000040.1"/>
</dbReference>
<sequence>MPRVVRFEQFGGPEVLQVVEAERPAPGEGTVLVRVRAAGLNPVESGIRGGFLDQVYPTSFPSQQGRDVAGVVEAAGPGVTAFAPGDEVIGWTDERGTQADYAVVPAANLTARPDGVPWEVAGALYTAGAAAWAAIRAVAAGEGDTVVVANAAGGVGSIAVQLARIAGATVIGLAGEDHHEWLRGRGVVPVAYGEGVEERVRAAAGDKVDAFVDAFGAGYVDLALRLGVQPDRVNTLIDFAAVAQHGVKASGSNDASSPEVLAELAGLVAGGRLEVPVRAFPLERVAEAYAELERRHTLGKLVVTPAA</sequence>
<dbReference type="CDD" id="cd05289">
    <property type="entry name" value="MDR_like_2"/>
    <property type="match status" value="1"/>
</dbReference>
<gene>
    <name evidence="3" type="ORF">GCM10010170_050130</name>
</gene>
<evidence type="ECO:0000313" key="4">
    <source>
        <dbReference type="Proteomes" id="UP001501444"/>
    </source>
</evidence>
<evidence type="ECO:0000313" key="3">
    <source>
        <dbReference type="EMBL" id="GAA2357017.1"/>
    </source>
</evidence>
<dbReference type="InterPro" id="IPR011032">
    <property type="entry name" value="GroES-like_sf"/>
</dbReference>
<protein>
    <submittedName>
        <fullName evidence="3">NADP-dependent oxidoreductase</fullName>
    </submittedName>
</protein>
<dbReference type="Pfam" id="PF08240">
    <property type="entry name" value="ADH_N"/>
    <property type="match status" value="1"/>
</dbReference>
<dbReference type="Pfam" id="PF13602">
    <property type="entry name" value="ADH_zinc_N_2"/>
    <property type="match status" value="1"/>
</dbReference>
<dbReference type="InterPro" id="IPR013154">
    <property type="entry name" value="ADH-like_N"/>
</dbReference>
<reference evidence="4" key="1">
    <citation type="journal article" date="2019" name="Int. J. Syst. Evol. Microbiol.">
        <title>The Global Catalogue of Microorganisms (GCM) 10K type strain sequencing project: providing services to taxonomists for standard genome sequencing and annotation.</title>
        <authorList>
            <consortium name="The Broad Institute Genomics Platform"/>
            <consortium name="The Broad Institute Genome Sequencing Center for Infectious Disease"/>
            <person name="Wu L."/>
            <person name="Ma J."/>
        </authorList>
    </citation>
    <scope>NUCLEOTIDE SEQUENCE [LARGE SCALE GENOMIC DNA]</scope>
    <source>
        <strain evidence="4">JCM 3272</strain>
    </source>
</reference>
<evidence type="ECO:0000256" key="1">
    <source>
        <dbReference type="ARBA" id="ARBA00022857"/>
    </source>
</evidence>
<dbReference type="PANTHER" id="PTHR44154:SF1">
    <property type="entry name" value="QUINONE OXIDOREDUCTASE"/>
    <property type="match status" value="1"/>
</dbReference>
<organism evidence="3 4">
    <name type="scientific">Dactylosporangium salmoneum</name>
    <dbReference type="NCBI Taxonomy" id="53361"/>
    <lineage>
        <taxon>Bacteria</taxon>
        <taxon>Bacillati</taxon>
        <taxon>Actinomycetota</taxon>
        <taxon>Actinomycetes</taxon>
        <taxon>Micromonosporales</taxon>
        <taxon>Micromonosporaceae</taxon>
        <taxon>Dactylosporangium</taxon>
    </lineage>
</organism>
<dbReference type="InterPro" id="IPR020843">
    <property type="entry name" value="ER"/>
</dbReference>
<name>A0ABP5TMN5_9ACTN</name>
<proteinExistence type="predicted"/>
<dbReference type="InterPro" id="IPR036291">
    <property type="entry name" value="NAD(P)-bd_dom_sf"/>
</dbReference>
<dbReference type="Gene3D" id="3.40.50.720">
    <property type="entry name" value="NAD(P)-binding Rossmann-like Domain"/>
    <property type="match status" value="1"/>
</dbReference>
<dbReference type="EMBL" id="BAAARV010000040">
    <property type="protein sequence ID" value="GAA2357017.1"/>
    <property type="molecule type" value="Genomic_DNA"/>
</dbReference>
<dbReference type="Gene3D" id="3.90.180.10">
    <property type="entry name" value="Medium-chain alcohol dehydrogenases, catalytic domain"/>
    <property type="match status" value="1"/>
</dbReference>
<comment type="caution">
    <text evidence="3">The sequence shown here is derived from an EMBL/GenBank/DDBJ whole genome shotgun (WGS) entry which is preliminary data.</text>
</comment>